<evidence type="ECO:0000313" key="2">
    <source>
        <dbReference type="EMBL" id="SUI77859.1"/>
    </source>
</evidence>
<dbReference type="KEGG" id="salg:BS332_02515"/>
<dbReference type="AlphaFoldDB" id="A0A2T3H4P8"/>
<dbReference type="EMBL" id="AP024613">
    <property type="protein sequence ID" value="BCV46311.1"/>
    <property type="molecule type" value="Genomic_DNA"/>
</dbReference>
<dbReference type="Pfam" id="PF11269">
    <property type="entry name" value="DUF3069"/>
    <property type="match status" value="1"/>
</dbReference>
<dbReference type="RefSeq" id="WP_025009044.1">
    <property type="nucleotide sequence ID" value="NZ_AP024609.1"/>
</dbReference>
<proteinExistence type="predicted"/>
<dbReference type="Gene3D" id="1.10.3440.10">
    <property type="entry name" value="Sama2622-like"/>
    <property type="match status" value="1"/>
</dbReference>
<dbReference type="GeneID" id="93810463"/>
<dbReference type="Proteomes" id="UP000825078">
    <property type="component" value="Chromosome"/>
</dbReference>
<accession>A0A2T3H4P8</accession>
<dbReference type="InterPro" id="IPR021422">
    <property type="entry name" value="DUF3069"/>
</dbReference>
<dbReference type="Proteomes" id="UP000254069">
    <property type="component" value="Unassembled WGS sequence"/>
</dbReference>
<name>A0A2T3H4P8_9GAMM</name>
<reference evidence="2 3" key="1">
    <citation type="submission" date="2018-06" db="EMBL/GenBank/DDBJ databases">
        <authorList>
            <consortium name="Pathogen Informatics"/>
            <person name="Doyle S."/>
        </authorList>
    </citation>
    <scope>NUCLEOTIDE SEQUENCE [LARGE SCALE GENOMIC DNA]</scope>
    <source>
        <strain evidence="2 3">NCTC10738</strain>
    </source>
</reference>
<sequence>MTQVDAQYRQQARSAAINICSQVLPMDKLPTALKEAYDNLFEELLDDKQSEFKQAWDKLPPSAAKLLPRADFHGFFIASAWLQLSLMAQDIAQLADTDEAIAEKEYGGMFERISQSALKESVRKLKKARTDRRLLNSIRDVIANG</sequence>
<dbReference type="InterPro" id="IPR023132">
    <property type="entry name" value="Sama2622-like_sf"/>
</dbReference>
<dbReference type="EMBL" id="UGYO01000001">
    <property type="protein sequence ID" value="SUI77859.1"/>
    <property type="molecule type" value="Genomic_DNA"/>
</dbReference>
<keyword evidence="3" id="KW-1185">Reference proteome</keyword>
<gene>
    <name evidence="2" type="ORF">NCTC10738_02653</name>
    <name evidence="1" type="ORF">TUM17379_33290</name>
</gene>
<evidence type="ECO:0000313" key="1">
    <source>
        <dbReference type="EMBL" id="BCV46311.1"/>
    </source>
</evidence>
<accession>A0A380ABV8</accession>
<evidence type="ECO:0000313" key="3">
    <source>
        <dbReference type="Proteomes" id="UP000254069"/>
    </source>
</evidence>
<reference evidence="1" key="2">
    <citation type="submission" date="2021-05" db="EMBL/GenBank/DDBJ databases">
        <title>Molecular characterization for Shewanella algae harboring chromosomal blaOXA-55-like strains isolated from clinical and environment sample.</title>
        <authorList>
            <person name="Ohama Y."/>
            <person name="Aoki K."/>
            <person name="Harada S."/>
            <person name="Moriya K."/>
            <person name="Ishii Y."/>
            <person name="Tateda K."/>
        </authorList>
    </citation>
    <scope>NUCLEOTIDE SEQUENCE</scope>
    <source>
        <strain evidence="1">TUM17379</strain>
    </source>
</reference>
<protein>
    <submittedName>
        <fullName evidence="2">Protein of uncharacterized function (DUF3069)</fullName>
    </submittedName>
</protein>
<dbReference type="SUPFAM" id="SSF158675">
    <property type="entry name" value="Sama2622-like"/>
    <property type="match status" value="1"/>
</dbReference>
<organism evidence="2 3">
    <name type="scientific">Shewanella algae</name>
    <dbReference type="NCBI Taxonomy" id="38313"/>
    <lineage>
        <taxon>Bacteria</taxon>
        <taxon>Pseudomonadati</taxon>
        <taxon>Pseudomonadota</taxon>
        <taxon>Gammaproteobacteria</taxon>
        <taxon>Alteromonadales</taxon>
        <taxon>Shewanellaceae</taxon>
        <taxon>Shewanella</taxon>
    </lineage>
</organism>